<evidence type="ECO:0000256" key="2">
    <source>
        <dbReference type="PROSITE-ProRule" id="PRU00169"/>
    </source>
</evidence>
<evidence type="ECO:0000313" key="5">
    <source>
        <dbReference type="Proteomes" id="UP000274556"/>
    </source>
</evidence>
<dbReference type="InterPro" id="IPR050595">
    <property type="entry name" value="Bact_response_regulator"/>
</dbReference>
<evidence type="ECO:0000313" key="4">
    <source>
        <dbReference type="EMBL" id="RKT46113.1"/>
    </source>
</evidence>
<comment type="caution">
    <text evidence="4">The sequence shown here is derived from an EMBL/GenBank/DDBJ whole genome shotgun (WGS) entry which is preliminary data.</text>
</comment>
<dbReference type="PANTHER" id="PTHR44591:SF3">
    <property type="entry name" value="RESPONSE REGULATORY DOMAIN-CONTAINING PROTEIN"/>
    <property type="match status" value="1"/>
</dbReference>
<reference evidence="4 5" key="1">
    <citation type="submission" date="2018-10" db="EMBL/GenBank/DDBJ databases">
        <title>Genomic Encyclopedia of Archaeal and Bacterial Type Strains, Phase II (KMG-II): from individual species to whole genera.</title>
        <authorList>
            <person name="Goeker M."/>
        </authorList>
    </citation>
    <scope>NUCLEOTIDE SEQUENCE [LARGE SCALE GENOMIC DNA]</scope>
    <source>
        <strain evidence="4 5">DSM 235</strain>
    </source>
</reference>
<dbReference type="RefSeq" id="WP_170164800.1">
    <property type="nucleotide sequence ID" value="NZ_RBXL01000001.1"/>
</dbReference>
<dbReference type="Gene3D" id="3.40.50.2300">
    <property type="match status" value="1"/>
</dbReference>
<dbReference type="GO" id="GO:0000160">
    <property type="term" value="P:phosphorelay signal transduction system"/>
    <property type="evidence" value="ECO:0007669"/>
    <property type="project" value="InterPro"/>
</dbReference>
<protein>
    <submittedName>
        <fullName evidence="4">Response regulator receiver domain-containing protein</fullName>
    </submittedName>
</protein>
<dbReference type="EMBL" id="RBXL01000001">
    <property type="protein sequence ID" value="RKT46113.1"/>
    <property type="molecule type" value="Genomic_DNA"/>
</dbReference>
<dbReference type="InterPro" id="IPR001789">
    <property type="entry name" value="Sig_transdc_resp-reg_receiver"/>
</dbReference>
<dbReference type="InterPro" id="IPR011006">
    <property type="entry name" value="CheY-like_superfamily"/>
</dbReference>
<evidence type="ECO:0000259" key="3">
    <source>
        <dbReference type="PROSITE" id="PS50110"/>
    </source>
</evidence>
<dbReference type="Pfam" id="PF00072">
    <property type="entry name" value="Response_reg"/>
    <property type="match status" value="1"/>
</dbReference>
<gene>
    <name evidence="4" type="ORF">BDD21_3611</name>
</gene>
<name>A0A495VBV0_9GAMM</name>
<sequence length="131" mass="14912">MSDGQPPTFLTVDDEPAINWILGRLIARRGFPVDHALSGREALRLCRLKRYRAVFVDAKLPDILGTTLVCHLRERLEDPVIVLISGYFFSDDPTVEELIWTGMIQHFVAKPFLHHDILDIIDRIAALPPRS</sequence>
<evidence type="ECO:0000256" key="1">
    <source>
        <dbReference type="ARBA" id="ARBA00022553"/>
    </source>
</evidence>
<dbReference type="PANTHER" id="PTHR44591">
    <property type="entry name" value="STRESS RESPONSE REGULATOR PROTEIN 1"/>
    <property type="match status" value="1"/>
</dbReference>
<dbReference type="AlphaFoldDB" id="A0A495VBV0"/>
<dbReference type="Proteomes" id="UP000274556">
    <property type="component" value="Unassembled WGS sequence"/>
</dbReference>
<keyword evidence="5" id="KW-1185">Reference proteome</keyword>
<dbReference type="PROSITE" id="PS50110">
    <property type="entry name" value="RESPONSE_REGULATORY"/>
    <property type="match status" value="1"/>
</dbReference>
<keyword evidence="1 2" id="KW-0597">Phosphoprotein</keyword>
<feature type="domain" description="Response regulatory" evidence="3">
    <location>
        <begin position="8"/>
        <end position="125"/>
    </location>
</feature>
<feature type="modified residue" description="4-aspartylphosphate" evidence="2">
    <location>
        <position position="57"/>
    </location>
</feature>
<organism evidence="4 5">
    <name type="scientific">Thiocapsa rosea</name>
    <dbReference type="NCBI Taxonomy" id="69360"/>
    <lineage>
        <taxon>Bacteria</taxon>
        <taxon>Pseudomonadati</taxon>
        <taxon>Pseudomonadota</taxon>
        <taxon>Gammaproteobacteria</taxon>
        <taxon>Chromatiales</taxon>
        <taxon>Chromatiaceae</taxon>
        <taxon>Thiocapsa</taxon>
    </lineage>
</organism>
<dbReference type="SMART" id="SM00448">
    <property type="entry name" value="REC"/>
    <property type="match status" value="1"/>
</dbReference>
<dbReference type="SUPFAM" id="SSF52172">
    <property type="entry name" value="CheY-like"/>
    <property type="match status" value="1"/>
</dbReference>
<proteinExistence type="predicted"/>
<dbReference type="CDD" id="cd00156">
    <property type="entry name" value="REC"/>
    <property type="match status" value="1"/>
</dbReference>
<accession>A0A495VBV0</accession>